<dbReference type="KEGG" id="thei:K1720_03450"/>
<dbReference type="AlphaFoldDB" id="A0A9E7SD71"/>
<dbReference type="PROSITE" id="PS00092">
    <property type="entry name" value="N6_MTASE"/>
    <property type="match status" value="1"/>
</dbReference>
<dbReference type="InterPro" id="IPR007848">
    <property type="entry name" value="Small_mtfrase_dom"/>
</dbReference>
<accession>A0A9E7SD71</accession>
<evidence type="ECO:0000256" key="1">
    <source>
        <dbReference type="ARBA" id="ARBA00009741"/>
    </source>
</evidence>
<evidence type="ECO:0000256" key="2">
    <source>
        <dbReference type="ARBA" id="ARBA00041374"/>
    </source>
</evidence>
<dbReference type="Proteomes" id="UP001056425">
    <property type="component" value="Chromosome"/>
</dbReference>
<organism evidence="4 5">
    <name type="scientific">Thermococcus argininiproducens</name>
    <dbReference type="NCBI Taxonomy" id="2866384"/>
    <lineage>
        <taxon>Archaea</taxon>
        <taxon>Methanobacteriati</taxon>
        <taxon>Methanobacteriota</taxon>
        <taxon>Thermococci</taxon>
        <taxon>Thermococcales</taxon>
        <taxon>Thermococcaceae</taxon>
        <taxon>Thermococcus</taxon>
    </lineage>
</organism>
<dbReference type="PANTHER" id="PTHR23290">
    <property type="entry name" value="RRNA N6-ADENOSINE-METHYLTRANSFERASE METTL5"/>
    <property type="match status" value="1"/>
</dbReference>
<reference evidence="4 5" key="1">
    <citation type="submission" date="2021-08" db="EMBL/GenBank/DDBJ databases">
        <title>Thermococcus onnuriiensis IOH2.</title>
        <authorList>
            <person name="Park Y.-J."/>
        </authorList>
    </citation>
    <scope>NUCLEOTIDE SEQUENCE [LARGE SCALE GENOMIC DNA]</scope>
    <source>
        <strain evidence="4 5">IOH2</strain>
    </source>
</reference>
<dbReference type="GeneID" id="72777369"/>
<proteinExistence type="inferred from homology"/>
<gene>
    <name evidence="4" type="ORF">K1720_03450</name>
</gene>
<dbReference type="GO" id="GO:0003676">
    <property type="term" value="F:nucleic acid binding"/>
    <property type="evidence" value="ECO:0007669"/>
    <property type="project" value="InterPro"/>
</dbReference>
<dbReference type="SUPFAM" id="SSF53335">
    <property type="entry name" value="S-adenosyl-L-methionine-dependent methyltransferases"/>
    <property type="match status" value="1"/>
</dbReference>
<feature type="domain" description="Methyltransferase small" evidence="3">
    <location>
        <begin position="39"/>
        <end position="125"/>
    </location>
</feature>
<evidence type="ECO:0000313" key="4">
    <source>
        <dbReference type="EMBL" id="USH00521.1"/>
    </source>
</evidence>
<comment type="similarity">
    <text evidence="1">Belongs to the methyltransferase superfamily. PrmA family.</text>
</comment>
<dbReference type="InterPro" id="IPR051720">
    <property type="entry name" value="rRNA_MeTrfase/Polyamine_Synth"/>
</dbReference>
<keyword evidence="5" id="KW-1185">Reference proteome</keyword>
<sequence>MKKKHLAMILSNLKGFKDPKPELEQYKTPGNVASELLWLASTLGEVKDKVIADLGAGTGVLSIGASLMGAKKVYAIDKDGNALKIAIENAKTLGITNINFIESDVSDFNVKVDTVIMNPPFGSQNPKADRPFLLKAFEISNVVYSIHLAKSEVRRFIEAFIRDNEFKITHRMTLPFEIPAQFFFHKKKLERILVDIYRFERDEDGKT</sequence>
<dbReference type="PANTHER" id="PTHR23290:SF0">
    <property type="entry name" value="RRNA N6-ADENOSINE-METHYLTRANSFERASE METTL5"/>
    <property type="match status" value="1"/>
</dbReference>
<dbReference type="GO" id="GO:0008757">
    <property type="term" value="F:S-adenosylmethionine-dependent methyltransferase activity"/>
    <property type="evidence" value="ECO:0007669"/>
    <property type="project" value="UniProtKB-ARBA"/>
</dbReference>
<dbReference type="Pfam" id="PF05175">
    <property type="entry name" value="MTS"/>
    <property type="match status" value="1"/>
</dbReference>
<evidence type="ECO:0000313" key="5">
    <source>
        <dbReference type="Proteomes" id="UP001056425"/>
    </source>
</evidence>
<dbReference type="EMBL" id="CP080572">
    <property type="protein sequence ID" value="USH00521.1"/>
    <property type="molecule type" value="Genomic_DNA"/>
</dbReference>
<dbReference type="Gene3D" id="3.40.50.150">
    <property type="entry name" value="Vaccinia Virus protein VP39"/>
    <property type="match status" value="1"/>
</dbReference>
<evidence type="ECO:0000259" key="3">
    <source>
        <dbReference type="Pfam" id="PF05175"/>
    </source>
</evidence>
<dbReference type="InterPro" id="IPR002052">
    <property type="entry name" value="DNA_methylase_N6_adenine_CS"/>
</dbReference>
<name>A0A9E7SD71_9EURY</name>
<dbReference type="RefSeq" id="WP_251949958.1">
    <property type="nucleotide sequence ID" value="NZ_CP080572.1"/>
</dbReference>
<dbReference type="GO" id="GO:0032259">
    <property type="term" value="P:methylation"/>
    <property type="evidence" value="ECO:0007669"/>
    <property type="project" value="InterPro"/>
</dbReference>
<dbReference type="InterPro" id="IPR029063">
    <property type="entry name" value="SAM-dependent_MTases_sf"/>
</dbReference>
<dbReference type="CDD" id="cd02440">
    <property type="entry name" value="AdoMet_MTases"/>
    <property type="match status" value="1"/>
</dbReference>
<protein>
    <recommendedName>
        <fullName evidence="2">Methyltransferase-like protein 5</fullName>
    </recommendedName>
</protein>